<sequence>MRIIRAADCSTTPWKNGGGETTEIAVEPANASLDAFDWRISVARVASDGPFSEFAGIDRSLAVAKGRGLALTIGDAAEIVLDEISEPIPFAGDTPTSARLLAGAITDLNVMTRRGRFVHQLRRLSGPSNCVFADHGVAAVVVVSGEASLIAPQGTVTLMLGDAAILEAAADASCRIVPAAGTVCYLALLSEIRSQPGSA</sequence>
<dbReference type="RefSeq" id="WP_209944489.1">
    <property type="nucleotide sequence ID" value="NZ_JAFICZ010000001.1"/>
</dbReference>
<accession>A0A8I2C6P5</accession>
<dbReference type="EMBL" id="JAFICZ010000001">
    <property type="protein sequence ID" value="MBP1296363.1"/>
    <property type="molecule type" value="Genomic_DNA"/>
</dbReference>
<protein>
    <submittedName>
        <fullName evidence="1">Environmental stress-induced protein Ves</fullName>
    </submittedName>
</protein>
<evidence type="ECO:0000313" key="2">
    <source>
        <dbReference type="Proteomes" id="UP000673383"/>
    </source>
</evidence>
<dbReference type="CDD" id="cd20293">
    <property type="entry name" value="cupin_HutD_N"/>
    <property type="match status" value="1"/>
</dbReference>
<dbReference type="InterPro" id="IPR014710">
    <property type="entry name" value="RmlC-like_jellyroll"/>
</dbReference>
<comment type="caution">
    <text evidence="1">The sequence shown here is derived from an EMBL/GenBank/DDBJ whole genome shotgun (WGS) entry which is preliminary data.</text>
</comment>
<dbReference type="PANTHER" id="PTHR37943">
    <property type="entry name" value="PROTEIN VES"/>
    <property type="match status" value="1"/>
</dbReference>
<gene>
    <name evidence="1" type="ORF">JOH49_006116</name>
</gene>
<dbReference type="InterPro" id="IPR011051">
    <property type="entry name" value="RmlC_Cupin_sf"/>
</dbReference>
<dbReference type="Pfam" id="PF05962">
    <property type="entry name" value="HutD"/>
    <property type="match status" value="1"/>
</dbReference>
<dbReference type="Gene3D" id="2.60.120.10">
    <property type="entry name" value="Jelly Rolls"/>
    <property type="match status" value="1"/>
</dbReference>
<dbReference type="PANTHER" id="PTHR37943:SF1">
    <property type="entry name" value="PROTEIN VES"/>
    <property type="match status" value="1"/>
</dbReference>
<reference evidence="1" key="1">
    <citation type="submission" date="2021-02" db="EMBL/GenBank/DDBJ databases">
        <title>Genomic Encyclopedia of Type Strains, Phase IV (KMG-V): Genome sequencing to study the core and pangenomes of soil and plant-associated prokaryotes.</title>
        <authorList>
            <person name="Whitman W."/>
        </authorList>
    </citation>
    <scope>NUCLEOTIDE SEQUENCE</scope>
    <source>
        <strain evidence="1">USDA 406</strain>
    </source>
</reference>
<dbReference type="AlphaFoldDB" id="A0A8I2C6P5"/>
<organism evidence="1 2">
    <name type="scientific">Bradyrhizobium elkanii</name>
    <dbReference type="NCBI Taxonomy" id="29448"/>
    <lineage>
        <taxon>Bacteria</taxon>
        <taxon>Pseudomonadati</taxon>
        <taxon>Pseudomonadota</taxon>
        <taxon>Alphaproteobacteria</taxon>
        <taxon>Hyphomicrobiales</taxon>
        <taxon>Nitrobacteraceae</taxon>
        <taxon>Bradyrhizobium</taxon>
    </lineage>
</organism>
<evidence type="ECO:0000313" key="1">
    <source>
        <dbReference type="EMBL" id="MBP1296363.1"/>
    </source>
</evidence>
<dbReference type="InterPro" id="IPR010282">
    <property type="entry name" value="Uncharacterised_HutD/Ves"/>
</dbReference>
<proteinExistence type="predicted"/>
<name>A0A8I2C6P5_BRAEL</name>
<dbReference type="Proteomes" id="UP000673383">
    <property type="component" value="Unassembled WGS sequence"/>
</dbReference>
<dbReference type="SUPFAM" id="SSF51182">
    <property type="entry name" value="RmlC-like cupins"/>
    <property type="match status" value="1"/>
</dbReference>